<keyword evidence="6" id="KW-0067">ATP-binding</keyword>
<evidence type="ECO:0000256" key="3">
    <source>
        <dbReference type="ARBA" id="ARBA00022741"/>
    </source>
</evidence>
<dbReference type="PROSITE" id="PS51192">
    <property type="entry name" value="HELICASE_ATP_BIND_1"/>
    <property type="match status" value="1"/>
</dbReference>
<keyword evidence="4" id="KW-0378">Hydrolase</keyword>
<evidence type="ECO:0000256" key="7">
    <source>
        <dbReference type="ARBA" id="ARBA00023242"/>
    </source>
</evidence>
<dbReference type="Gene3D" id="1.10.3380.30">
    <property type="match status" value="1"/>
</dbReference>
<dbReference type="Proteomes" id="UP001516464">
    <property type="component" value="Unassembled WGS sequence"/>
</dbReference>
<dbReference type="InterPro" id="IPR014001">
    <property type="entry name" value="Helicase_ATP-bd"/>
</dbReference>
<evidence type="ECO:0000313" key="11">
    <source>
        <dbReference type="Proteomes" id="UP001516464"/>
    </source>
</evidence>
<evidence type="ECO:0000256" key="1">
    <source>
        <dbReference type="ARBA" id="ARBA00004123"/>
    </source>
</evidence>
<dbReference type="SUPFAM" id="SSF52540">
    <property type="entry name" value="P-loop containing nucleoside triphosphate hydrolases"/>
    <property type="match status" value="1"/>
</dbReference>
<feature type="domain" description="Helicase ATP-binding" evidence="8">
    <location>
        <begin position="74"/>
        <end position="230"/>
    </location>
</feature>
<dbReference type="CDD" id="cd18795">
    <property type="entry name" value="SF2_C_Ski2"/>
    <property type="match status" value="1"/>
</dbReference>
<evidence type="ECO:0000259" key="8">
    <source>
        <dbReference type="PROSITE" id="PS51192"/>
    </source>
</evidence>
<dbReference type="SMART" id="SM00490">
    <property type="entry name" value="HELICc"/>
    <property type="match status" value="1"/>
</dbReference>
<dbReference type="PIRSF" id="PIRSF005198">
    <property type="entry name" value="Antiviral_helicase_SKI2"/>
    <property type="match status" value="1"/>
</dbReference>
<comment type="subcellular location">
    <subcellularLocation>
        <location evidence="1">Nucleus</location>
    </subcellularLocation>
</comment>
<feature type="domain" description="Helicase C-terminal" evidence="9">
    <location>
        <begin position="294"/>
        <end position="494"/>
    </location>
</feature>
<dbReference type="InterPro" id="IPR001650">
    <property type="entry name" value="Helicase_C-like"/>
</dbReference>
<keyword evidence="5 10" id="KW-0347">Helicase</keyword>
<name>A0ABQ7I2L1_9MICR</name>
<comment type="similarity">
    <text evidence="2">Belongs to the helicase family. SKI2 subfamily.</text>
</comment>
<protein>
    <submittedName>
        <fullName evidence="10">ATP-dependent RNA helicase DOB1</fullName>
    </submittedName>
</protein>
<dbReference type="InterPro" id="IPR050699">
    <property type="entry name" value="RNA-DNA_Helicase"/>
</dbReference>
<evidence type="ECO:0000313" key="10">
    <source>
        <dbReference type="EMBL" id="KAF7684626.1"/>
    </source>
</evidence>
<dbReference type="PANTHER" id="PTHR12131:SF7">
    <property type="entry name" value="EXOSOME RNA HELICASE MTR4"/>
    <property type="match status" value="1"/>
</dbReference>
<evidence type="ECO:0000256" key="6">
    <source>
        <dbReference type="ARBA" id="ARBA00022840"/>
    </source>
</evidence>
<reference evidence="10 11" key="1">
    <citation type="submission" date="2019-01" db="EMBL/GenBank/DDBJ databases">
        <title>Genomes sequencing and comparative genomics of infectious freshwater microsporidia, Cucumispora dikerogammari and Thelohania contejeani.</title>
        <authorList>
            <person name="Cormier A."/>
            <person name="Giraud I."/>
            <person name="Wattier R."/>
            <person name="Teixeira M."/>
            <person name="Grandjean F."/>
            <person name="Rigaud T."/>
            <person name="Cordaux R."/>
        </authorList>
    </citation>
    <scope>NUCLEOTIDE SEQUENCE [LARGE SCALE GENOMIC DNA]</scope>
    <source>
        <strain evidence="10">T1</strain>
        <tissue evidence="10">Spores</tissue>
    </source>
</reference>
<dbReference type="SMART" id="SM01142">
    <property type="entry name" value="DSHCT"/>
    <property type="match status" value="1"/>
</dbReference>
<evidence type="ECO:0000256" key="5">
    <source>
        <dbReference type="ARBA" id="ARBA00022806"/>
    </source>
</evidence>
<evidence type="ECO:0000256" key="4">
    <source>
        <dbReference type="ARBA" id="ARBA00022801"/>
    </source>
</evidence>
<dbReference type="InterPro" id="IPR027417">
    <property type="entry name" value="P-loop_NTPase"/>
</dbReference>
<dbReference type="PROSITE" id="PS51194">
    <property type="entry name" value="HELICASE_CTER"/>
    <property type="match status" value="1"/>
</dbReference>
<comment type="caution">
    <text evidence="10">The sequence shown here is derived from an EMBL/GenBank/DDBJ whole genome shotgun (WGS) entry which is preliminary data.</text>
</comment>
<accession>A0ABQ7I2L1</accession>
<dbReference type="Pfam" id="PF00270">
    <property type="entry name" value="DEAD"/>
    <property type="match status" value="1"/>
</dbReference>
<dbReference type="SMART" id="SM00487">
    <property type="entry name" value="DEXDc"/>
    <property type="match status" value="1"/>
</dbReference>
<dbReference type="Gene3D" id="3.40.50.300">
    <property type="entry name" value="P-loop containing nucleotide triphosphate hydrolases"/>
    <property type="match status" value="2"/>
</dbReference>
<keyword evidence="11" id="KW-1185">Reference proteome</keyword>
<keyword evidence="3" id="KW-0547">Nucleotide-binding</keyword>
<dbReference type="Pfam" id="PF00271">
    <property type="entry name" value="Helicase_C"/>
    <property type="match status" value="1"/>
</dbReference>
<dbReference type="InterPro" id="IPR011545">
    <property type="entry name" value="DEAD/DEAH_box_helicase_dom"/>
</dbReference>
<organism evidence="10 11">
    <name type="scientific">Astathelohania contejeani</name>
    <dbReference type="NCBI Taxonomy" id="164912"/>
    <lineage>
        <taxon>Eukaryota</taxon>
        <taxon>Fungi</taxon>
        <taxon>Fungi incertae sedis</taxon>
        <taxon>Microsporidia</taxon>
        <taxon>Astathelohaniidae</taxon>
        <taxon>Astathelohania</taxon>
    </lineage>
</organism>
<dbReference type="PANTHER" id="PTHR12131">
    <property type="entry name" value="ATP-DEPENDENT RNA AND DNA HELICASE"/>
    <property type="match status" value="1"/>
</dbReference>
<gene>
    <name evidence="10" type="primary">MTR4</name>
    <name evidence="10" type="ORF">TCON_0176</name>
</gene>
<dbReference type="EMBL" id="SBIQ01000006">
    <property type="protein sequence ID" value="KAF7684626.1"/>
    <property type="molecule type" value="Genomic_DNA"/>
</dbReference>
<keyword evidence="7" id="KW-0539">Nucleus</keyword>
<evidence type="ECO:0000259" key="9">
    <source>
        <dbReference type="PROSITE" id="PS51194"/>
    </source>
</evidence>
<evidence type="ECO:0000256" key="2">
    <source>
        <dbReference type="ARBA" id="ARBA00010140"/>
    </source>
</evidence>
<dbReference type="GO" id="GO:0004386">
    <property type="term" value="F:helicase activity"/>
    <property type="evidence" value="ECO:0007669"/>
    <property type="project" value="UniProtKB-KW"/>
</dbReference>
<dbReference type="InterPro" id="IPR012961">
    <property type="entry name" value="Ski2/MTR4_C"/>
</dbReference>
<dbReference type="InterPro" id="IPR016438">
    <property type="entry name" value="SKI2-like"/>
</dbReference>
<sequence length="905" mass="103716">MDEHFEVFNDDTNLVIAPMLPEKPQILDQFVTPRMRHEALVPPNKPYENISTNQPVLTAKTYNFELDDFQKVAVQALERDESVLVSAHTSAGKTVVAEYAIAMALRDNQRVVYTSPIKALSNQKYRELTAEFQDVGLMTGDVTLNPQASCLVMTTEILRNMLYKGSEVMREVHWIIFDEIHYMRDKERGVVWEETIILLPPHIRMVFLSATIPNAAEFAGWVATIHSQIVHVVYTEKRPTPLTHYFVPQCGTGMYKVKGSGTNDNSNINDDAINYDNLNMALRSIKKSRDQTNSLGSIIESLIEQNNLPTIVFSFRRKDCEKYALCIDKDFLNDEEKQMIKTIFHNALSSLRPEDRNLPLIQNILPILLRGVGIHHSGLLPIIKEIVEILFQENLLKILFATETFSIGLNMPARSVVFTDLQKFDGQVRRLISPGEYVQMSGRAGRRGLDARGMVIALLTDPITSQDCIRLLEGGSDVLHSAFHLTYNMILNLLRVEGLDPIYLLQRSFFHYQRIQKAEKIETVAKFYQKLVHYEEELIKRNKHLVPKFAPFLVKGRVINLLIERDGVPLRIRNCVIIKNKGEFIDVCFFAKVKSIIKQVPAYWVDEIFDLRIKIDSVRGKKYYDKKFKRIEGGDNKWIEGCLLCGDKYPSEECFNGECYTSEDNKLNNKINNLFNNLINNMNEEFSINDIRREREIYLKNKKSLDNSKIYHLIECKRMIDVLKILNYYDSHSVLIKGRMACELSTGDELILTEMLFNGDFVSLPVEELVALLSCLVFEEVVDDCILSENNSKNYLLLKNTVLNITSVMAKCGLMVDPESYLKRFSSALMDVVSLWVNGSTFADVCSRTSVFEGSIIRCFRRLEELLRQLCNAARSIGNTELENVFSLGITKIKRDIVFANSLYL</sequence>
<dbReference type="Pfam" id="PF08148">
    <property type="entry name" value="DSHCT"/>
    <property type="match status" value="1"/>
</dbReference>
<proteinExistence type="inferred from homology"/>